<proteinExistence type="predicted"/>
<name>A0A8R1IR29_CAEJA</name>
<evidence type="ECO:0000313" key="1">
    <source>
        <dbReference type="EnsemblMetazoa" id="CJA35248.1"/>
    </source>
</evidence>
<reference evidence="1" key="2">
    <citation type="submission" date="2022-06" db="UniProtKB">
        <authorList>
            <consortium name="EnsemblMetazoa"/>
        </authorList>
    </citation>
    <scope>IDENTIFICATION</scope>
    <source>
        <strain evidence="1">DF5081</strain>
    </source>
</reference>
<organism evidence="1 2">
    <name type="scientific">Caenorhabditis japonica</name>
    <dbReference type="NCBI Taxonomy" id="281687"/>
    <lineage>
        <taxon>Eukaryota</taxon>
        <taxon>Metazoa</taxon>
        <taxon>Ecdysozoa</taxon>
        <taxon>Nematoda</taxon>
        <taxon>Chromadorea</taxon>
        <taxon>Rhabditida</taxon>
        <taxon>Rhabditina</taxon>
        <taxon>Rhabditomorpha</taxon>
        <taxon>Rhabditoidea</taxon>
        <taxon>Rhabditidae</taxon>
        <taxon>Peloderinae</taxon>
        <taxon>Caenorhabditis</taxon>
    </lineage>
</organism>
<keyword evidence="2" id="KW-1185">Reference proteome</keyword>
<dbReference type="Proteomes" id="UP000005237">
    <property type="component" value="Unassembled WGS sequence"/>
</dbReference>
<dbReference type="EnsemblMetazoa" id="CJA35248.1">
    <property type="protein sequence ID" value="CJA35248.1"/>
    <property type="gene ID" value="WBGene00211095"/>
</dbReference>
<evidence type="ECO:0000313" key="2">
    <source>
        <dbReference type="Proteomes" id="UP000005237"/>
    </source>
</evidence>
<reference evidence="2" key="1">
    <citation type="submission" date="2010-08" db="EMBL/GenBank/DDBJ databases">
        <authorList>
            <consortium name="Caenorhabditis japonica Sequencing Consortium"/>
            <person name="Wilson R.K."/>
        </authorList>
    </citation>
    <scope>NUCLEOTIDE SEQUENCE [LARGE SCALE GENOMIC DNA]</scope>
    <source>
        <strain evidence="2">DF5081</strain>
    </source>
</reference>
<dbReference type="AlphaFoldDB" id="A0A8R1IR29"/>
<sequence length="475" mass="54803">MIINGLTNSTAKIVDDEALIGFPKGSTDMKTLPKVLKSRWLRHLLNDGKSLKKLDDLLIPIVHFWKDIARAERVWPTTSSRGCSNVIRQSLKNLEKIDAFNSTSISSALANVTAGLKKHIADFKIPFFDEFKQLLNLSQSLKRLRFKLIENLEIRDIDIRLRKFKTEYEKSTTEDEKRNKLKNEFLTNRYKDLERLQDFGEEDRSLIESFVSKQEEFTSTMTDALLANIQAKMKLPQQIESDIKVVRNYVEFIKSLYMLTRKEQDAIKRLPDFLFVVKNIMDDGEMMSKSLKSQIEGTKGFQRLAKLSSARDTTLQLLFIHQSLILYQRPDLHQIVQNFLRNFMALSEKIASLPHLERKFIGSQLPDFSSINITMSIFLSKVKSLPQILTVKEKSLELFAQRLSVLDKVEIPFQEIDSIITVLDRVKLTSIGKSQEVLEAEKSIEVLRRVQCSLLRQSSLSELLGQADTFFKSLF</sequence>
<accession>A0A8R1IR29</accession>
<protein>
    <submittedName>
        <fullName evidence="1">Uncharacterized protein</fullName>
    </submittedName>
</protein>